<dbReference type="Gene3D" id="2.40.160.50">
    <property type="entry name" value="membrane protein fhac: a member of the omp85/tpsb transporter family"/>
    <property type="match status" value="1"/>
</dbReference>
<sequence length="555" mass="60319">MSDWARRGGARALASGFAAGVLLATPAAAQAPDSTAAAQRPDSTAAPESPAEGLPIRRVVIVPRTIYEPVPPGRLAPAYRLANRLHVRTRRGTIADQLLFAPGGRWSEAVGQETERNLRALDFLASSRVLAERDGDSARVTVETRDLWTTSPEFNLESVGSKSYGSVTLIERNLMGLGKSVAFSYREDPHGRGRSVSADDPGVRGSRLRVHYAASNGSGGAMDQAILGVPFYAESTPRSYGFSWSRSTSVVQLFQRAQVAADFDQREEQTEAFWGLGSDRRGLVRRLTGSWFADDLRRSPSRLEPGAPPKFAGAEQSLRLRRLAVEGRLWRPSYIERTHVNRMGLVEDFDLGKSIALKLGVAPRFLGSTASEGYARVRLDAGADTRFGFGWTRASLSTRVRRDPLETLGQIEARWVHQQAARHAQVLAAYGASGSRAPRDFQIVVGGLSGLRAYPVQAIAGRGVWRLNAEDRWTFLQNFGEILTAGAVAFADAARGWGPGSEGAGWFLAAGAGLRLALPQWSVNQVVRIDLAWPIQPTRDGRREPVLSFGSSQAF</sequence>
<organism evidence="3 4">
    <name type="scientific">Eiseniibacteriota bacterium</name>
    <dbReference type="NCBI Taxonomy" id="2212470"/>
    <lineage>
        <taxon>Bacteria</taxon>
        <taxon>Candidatus Eiseniibacteriota</taxon>
    </lineage>
</organism>
<comment type="caution">
    <text evidence="3">The sequence shown here is derived from an EMBL/GenBank/DDBJ whole genome shotgun (WGS) entry which is preliminary data.</text>
</comment>
<dbReference type="EMBL" id="VBOT01000017">
    <property type="protein sequence ID" value="TMQ53445.1"/>
    <property type="molecule type" value="Genomic_DNA"/>
</dbReference>
<feature type="signal peptide" evidence="2">
    <location>
        <begin position="1"/>
        <end position="29"/>
    </location>
</feature>
<evidence type="ECO:0000256" key="1">
    <source>
        <dbReference type="SAM" id="MobiDB-lite"/>
    </source>
</evidence>
<keyword evidence="2" id="KW-0732">Signal</keyword>
<reference evidence="3 4" key="1">
    <citation type="journal article" date="2019" name="Nat. Microbiol.">
        <title>Mediterranean grassland soil C-N compound turnover is dependent on rainfall and depth, and is mediated by genomically divergent microorganisms.</title>
        <authorList>
            <person name="Diamond S."/>
            <person name="Andeer P.F."/>
            <person name="Li Z."/>
            <person name="Crits-Christoph A."/>
            <person name="Burstein D."/>
            <person name="Anantharaman K."/>
            <person name="Lane K.R."/>
            <person name="Thomas B.C."/>
            <person name="Pan C."/>
            <person name="Northen T.R."/>
            <person name="Banfield J.F."/>
        </authorList>
    </citation>
    <scope>NUCLEOTIDE SEQUENCE [LARGE SCALE GENOMIC DNA]</scope>
    <source>
        <strain evidence="3">WS_3</strain>
    </source>
</reference>
<evidence type="ECO:0000313" key="4">
    <source>
        <dbReference type="Proteomes" id="UP000320184"/>
    </source>
</evidence>
<feature type="region of interest" description="Disordered" evidence="1">
    <location>
        <begin position="32"/>
        <end position="51"/>
    </location>
</feature>
<dbReference type="AlphaFoldDB" id="A0A538SQ10"/>
<evidence type="ECO:0008006" key="5">
    <source>
        <dbReference type="Google" id="ProtNLM"/>
    </source>
</evidence>
<dbReference type="Proteomes" id="UP000320184">
    <property type="component" value="Unassembled WGS sequence"/>
</dbReference>
<accession>A0A538SQ10</accession>
<evidence type="ECO:0000256" key="2">
    <source>
        <dbReference type="SAM" id="SignalP"/>
    </source>
</evidence>
<proteinExistence type="predicted"/>
<gene>
    <name evidence="3" type="ORF">E6K73_01325</name>
</gene>
<name>A0A538SQ10_UNCEI</name>
<evidence type="ECO:0000313" key="3">
    <source>
        <dbReference type="EMBL" id="TMQ53445.1"/>
    </source>
</evidence>
<protein>
    <recommendedName>
        <fullName evidence="5">Bacterial surface antigen (D15) domain-containing protein</fullName>
    </recommendedName>
</protein>
<feature type="chain" id="PRO_5021770117" description="Bacterial surface antigen (D15) domain-containing protein" evidence="2">
    <location>
        <begin position="30"/>
        <end position="555"/>
    </location>
</feature>